<dbReference type="NCBIfam" id="TIGR00538">
    <property type="entry name" value="hemN"/>
    <property type="match status" value="1"/>
</dbReference>
<protein>
    <recommendedName>
        <fullName evidence="6">coproporphyrinogen dehydrogenase</fullName>
        <ecNumber evidence="6">1.3.98.3</ecNumber>
    </recommendedName>
</protein>
<dbReference type="InterPro" id="IPR007197">
    <property type="entry name" value="rSAM"/>
</dbReference>
<evidence type="ECO:0000256" key="2">
    <source>
        <dbReference type="ARBA" id="ARBA00004496"/>
    </source>
</evidence>
<evidence type="ECO:0000256" key="10">
    <source>
        <dbReference type="ARBA" id="ARBA00022723"/>
    </source>
</evidence>
<name>A0ABS3ASA0_9BACT</name>
<feature type="non-terminal residue" evidence="18">
    <location>
        <position position="331"/>
    </location>
</feature>
<keyword evidence="9" id="KW-0949">S-adenosyl-L-methionine</keyword>
<comment type="pathway">
    <text evidence="3">Porphyrin-containing compound metabolism; protoporphyrin-IX biosynthesis; protoporphyrinogen-IX from coproporphyrinogen-III (AdoMet route): step 1/1.</text>
</comment>
<organism evidence="18 19">
    <name type="scientific">Simkania negevensis</name>
    <dbReference type="NCBI Taxonomy" id="83561"/>
    <lineage>
        <taxon>Bacteria</taxon>
        <taxon>Pseudomonadati</taxon>
        <taxon>Chlamydiota</taxon>
        <taxon>Chlamydiia</taxon>
        <taxon>Parachlamydiales</taxon>
        <taxon>Simkaniaceae</taxon>
        <taxon>Simkania</taxon>
    </lineage>
</organism>
<evidence type="ECO:0000256" key="3">
    <source>
        <dbReference type="ARBA" id="ARBA00004785"/>
    </source>
</evidence>
<keyword evidence="8" id="KW-0963">Cytoplasm</keyword>
<dbReference type="GO" id="GO:0051989">
    <property type="term" value="F:coproporphyrinogen dehydrogenase activity"/>
    <property type="evidence" value="ECO:0007669"/>
    <property type="project" value="UniProtKB-EC"/>
</dbReference>
<dbReference type="SMART" id="SM00729">
    <property type="entry name" value="Elp3"/>
    <property type="match status" value="1"/>
</dbReference>
<comment type="subcellular location">
    <subcellularLocation>
        <location evidence="2">Cytoplasm</location>
    </subcellularLocation>
</comment>
<comment type="catalytic activity">
    <reaction evidence="16">
        <text>coproporphyrinogen III + 2 S-adenosyl-L-methionine = protoporphyrinogen IX + 2 5'-deoxyadenosine + 2 L-methionine + 2 CO2</text>
        <dbReference type="Rhea" id="RHEA:15425"/>
        <dbReference type="ChEBI" id="CHEBI:16526"/>
        <dbReference type="ChEBI" id="CHEBI:17319"/>
        <dbReference type="ChEBI" id="CHEBI:57307"/>
        <dbReference type="ChEBI" id="CHEBI:57309"/>
        <dbReference type="ChEBI" id="CHEBI:57844"/>
        <dbReference type="ChEBI" id="CHEBI:59789"/>
        <dbReference type="EC" id="1.3.98.3"/>
    </reaction>
</comment>
<dbReference type="InterPro" id="IPR034505">
    <property type="entry name" value="Coproporphyrinogen-III_oxidase"/>
</dbReference>
<evidence type="ECO:0000256" key="13">
    <source>
        <dbReference type="ARBA" id="ARBA00023014"/>
    </source>
</evidence>
<evidence type="ECO:0000256" key="9">
    <source>
        <dbReference type="ARBA" id="ARBA00022691"/>
    </source>
</evidence>
<evidence type="ECO:0000313" key="18">
    <source>
        <dbReference type="EMBL" id="MBN4067201.1"/>
    </source>
</evidence>
<evidence type="ECO:0000256" key="14">
    <source>
        <dbReference type="ARBA" id="ARBA00023244"/>
    </source>
</evidence>
<comment type="function">
    <text evidence="15">Involved in the heme biosynthesis. Catalyzes the anaerobic oxidative decarboxylation of propionate groups of rings A and B of coproporphyrinogen III to yield the vinyl groups in protoporphyrinogen IX.</text>
</comment>
<dbReference type="SUPFAM" id="SSF102114">
    <property type="entry name" value="Radical SAM enzymes"/>
    <property type="match status" value="1"/>
</dbReference>
<dbReference type="InterPro" id="IPR006638">
    <property type="entry name" value="Elp3/MiaA/NifB-like_rSAM"/>
</dbReference>
<dbReference type="PANTHER" id="PTHR13932">
    <property type="entry name" value="COPROPORPHYRINIGEN III OXIDASE"/>
    <property type="match status" value="1"/>
</dbReference>
<evidence type="ECO:0000256" key="16">
    <source>
        <dbReference type="ARBA" id="ARBA00048321"/>
    </source>
</evidence>
<evidence type="ECO:0000256" key="1">
    <source>
        <dbReference type="ARBA" id="ARBA00001966"/>
    </source>
</evidence>
<evidence type="ECO:0000259" key="17">
    <source>
        <dbReference type="PROSITE" id="PS51918"/>
    </source>
</evidence>
<evidence type="ECO:0000256" key="6">
    <source>
        <dbReference type="ARBA" id="ARBA00011912"/>
    </source>
</evidence>
<proteinExistence type="inferred from homology"/>
<comment type="cofactor">
    <cofactor evidence="1">
        <name>[4Fe-4S] cluster</name>
        <dbReference type="ChEBI" id="CHEBI:49883"/>
    </cofactor>
</comment>
<keyword evidence="7" id="KW-0004">4Fe-4S</keyword>
<accession>A0ABS3ASA0</accession>
<keyword evidence="12" id="KW-0408">Iron</keyword>
<dbReference type="Proteomes" id="UP000722121">
    <property type="component" value="Unassembled WGS sequence"/>
</dbReference>
<dbReference type="PANTHER" id="PTHR13932:SF6">
    <property type="entry name" value="OXYGEN-INDEPENDENT COPROPORPHYRINOGEN III OXIDASE"/>
    <property type="match status" value="1"/>
</dbReference>
<dbReference type="SFLD" id="SFLDS00029">
    <property type="entry name" value="Radical_SAM"/>
    <property type="match status" value="1"/>
</dbReference>
<evidence type="ECO:0000256" key="12">
    <source>
        <dbReference type="ARBA" id="ARBA00023004"/>
    </source>
</evidence>
<evidence type="ECO:0000256" key="11">
    <source>
        <dbReference type="ARBA" id="ARBA00023002"/>
    </source>
</evidence>
<dbReference type="InterPro" id="IPR004558">
    <property type="entry name" value="Coprogen_oxidase_HemN"/>
</dbReference>
<dbReference type="PROSITE" id="PS51918">
    <property type="entry name" value="RADICAL_SAM"/>
    <property type="match status" value="1"/>
</dbReference>
<keyword evidence="19" id="KW-1185">Reference proteome</keyword>
<evidence type="ECO:0000256" key="7">
    <source>
        <dbReference type="ARBA" id="ARBA00022485"/>
    </source>
</evidence>
<gene>
    <name evidence="18" type="primary">hemN</name>
    <name evidence="18" type="ORF">JYU14_03860</name>
</gene>
<evidence type="ECO:0000256" key="4">
    <source>
        <dbReference type="ARBA" id="ARBA00005493"/>
    </source>
</evidence>
<dbReference type="EC" id="1.3.98.3" evidence="6"/>
<dbReference type="InterPro" id="IPR058240">
    <property type="entry name" value="rSAM_sf"/>
</dbReference>
<dbReference type="Gene3D" id="3.80.30.20">
    <property type="entry name" value="tm_1862 like domain"/>
    <property type="match status" value="1"/>
</dbReference>
<reference evidence="18 19" key="1">
    <citation type="submission" date="2021-02" db="EMBL/GenBank/DDBJ databases">
        <title>Activity-based single-cell genomes from oceanic crustal fluid captures similar information to metagenomic and metatranscriptomic surveys with orders of magnitude less sampling.</title>
        <authorList>
            <person name="D'Angelo T.S."/>
            <person name="Orcutt B.N."/>
        </authorList>
    </citation>
    <scope>NUCLEOTIDE SEQUENCE [LARGE SCALE GENOMIC DNA]</scope>
    <source>
        <strain evidence="18">AH-315-G07</strain>
    </source>
</reference>
<keyword evidence="10" id="KW-0479">Metal-binding</keyword>
<dbReference type="InterPro" id="IPR023404">
    <property type="entry name" value="rSAM_horseshoe"/>
</dbReference>
<comment type="similarity">
    <text evidence="4">Belongs to the anaerobic coproporphyrinogen-III oxidase family.</text>
</comment>
<keyword evidence="11 18" id="KW-0560">Oxidoreductase</keyword>
<comment type="subunit">
    <text evidence="5">Monomer.</text>
</comment>
<dbReference type="Pfam" id="PF04055">
    <property type="entry name" value="Radical_SAM"/>
    <property type="match status" value="1"/>
</dbReference>
<dbReference type="EMBL" id="JAFITR010000083">
    <property type="protein sequence ID" value="MBN4067201.1"/>
    <property type="molecule type" value="Genomic_DNA"/>
</dbReference>
<feature type="domain" description="Radical SAM core" evidence="17">
    <location>
        <begin position="46"/>
        <end position="283"/>
    </location>
</feature>
<dbReference type="SFLD" id="SFLDG01065">
    <property type="entry name" value="anaerobic_coproporphyrinogen-I"/>
    <property type="match status" value="1"/>
</dbReference>
<evidence type="ECO:0000313" key="19">
    <source>
        <dbReference type="Proteomes" id="UP000722121"/>
    </source>
</evidence>
<keyword evidence="14" id="KW-0627">Porphyrin biosynthesis</keyword>
<evidence type="ECO:0000256" key="5">
    <source>
        <dbReference type="ARBA" id="ARBA00011245"/>
    </source>
</evidence>
<comment type="caution">
    <text evidence="18">The sequence shown here is derived from an EMBL/GenBank/DDBJ whole genome shotgun (WGS) entry which is preliminary data.</text>
</comment>
<sequence>MTSAMLRAEQLMEYDKPVPRYTSYPTAPEWHDVQPTLYSDHLTRFDQQQQPLSLYFHIPFCKTMCLYCGCSVVLNRKSENETYYVDHLIKEVELVASHFKRPHPITQLHFGGGTPTKLNEQELTRLFSAITSSFAIDWTGEIAIEIDPRTVAADGGKKLSSLRSLGFNRVSFGVQDTDPTVQEAVKRRQSFAMTKQTYEWARELGFQGINIDLIYGLPYQTTATFTKTVDDILSLKPDRIALFSYAKIPWLKPHQKAIPENTLPSTQEKFEIYCMAREQFTANGYVAIGMDHFALADDDLAKAFYNKTLQRNFQGYSLQLAENALGLGVTS</sequence>
<evidence type="ECO:0000256" key="8">
    <source>
        <dbReference type="ARBA" id="ARBA00022490"/>
    </source>
</evidence>
<evidence type="ECO:0000256" key="15">
    <source>
        <dbReference type="ARBA" id="ARBA00024295"/>
    </source>
</evidence>
<keyword evidence="13" id="KW-0411">Iron-sulfur</keyword>